<protein>
    <recommendedName>
        <fullName evidence="1">DUF6879 domain-containing protein</fullName>
    </recommendedName>
</protein>
<reference evidence="3" key="1">
    <citation type="submission" date="2016-10" db="EMBL/GenBank/DDBJ databases">
        <authorList>
            <person name="Varghese N."/>
            <person name="Submissions S."/>
        </authorList>
    </citation>
    <scope>NUCLEOTIDE SEQUENCE [LARGE SCALE GENOMIC DNA]</scope>
    <source>
        <strain evidence="3">CGMCC 4.5579</strain>
    </source>
</reference>
<sequence length="173" mass="19643">MQLTPRADFEALFDTFTESAWRLECQGVYREPEEAEPLRRFLAGEPDDLAWYADWPEWVRGARASGRTIGRVRVLTEPLTDYLRFELGRLTPPAVDAGEDIRLLAPDEFDALGLPREDFWIFDDAQVAVLHFGDHGVSGVELITEPGRVAEFLERKRRASAGAVPYHQWAGRA</sequence>
<organism evidence="2 3">
    <name type="scientific">Amycolatopsis arida</name>
    <dbReference type="NCBI Taxonomy" id="587909"/>
    <lineage>
        <taxon>Bacteria</taxon>
        <taxon>Bacillati</taxon>
        <taxon>Actinomycetota</taxon>
        <taxon>Actinomycetes</taxon>
        <taxon>Pseudonocardiales</taxon>
        <taxon>Pseudonocardiaceae</taxon>
        <taxon>Amycolatopsis</taxon>
    </lineage>
</organism>
<evidence type="ECO:0000313" key="2">
    <source>
        <dbReference type="EMBL" id="SFP07660.1"/>
    </source>
</evidence>
<accession>A0A1I5MDQ6</accession>
<dbReference type="InterPro" id="IPR049244">
    <property type="entry name" value="DUF6879"/>
</dbReference>
<dbReference type="AlphaFoldDB" id="A0A1I5MDQ6"/>
<dbReference type="Proteomes" id="UP000198727">
    <property type="component" value="Unassembled WGS sequence"/>
</dbReference>
<name>A0A1I5MDQ6_9PSEU</name>
<feature type="domain" description="DUF6879" evidence="1">
    <location>
        <begin position="7"/>
        <end position="170"/>
    </location>
</feature>
<dbReference type="Pfam" id="PF21806">
    <property type="entry name" value="DUF6879"/>
    <property type="match status" value="1"/>
</dbReference>
<dbReference type="EMBL" id="FOWW01000001">
    <property type="protein sequence ID" value="SFP07660.1"/>
    <property type="molecule type" value="Genomic_DNA"/>
</dbReference>
<dbReference type="RefSeq" id="WP_177216883.1">
    <property type="nucleotide sequence ID" value="NZ_FOWW01000001.1"/>
</dbReference>
<evidence type="ECO:0000259" key="1">
    <source>
        <dbReference type="Pfam" id="PF21806"/>
    </source>
</evidence>
<gene>
    <name evidence="2" type="ORF">SAMN05421810_101885</name>
</gene>
<evidence type="ECO:0000313" key="3">
    <source>
        <dbReference type="Proteomes" id="UP000198727"/>
    </source>
</evidence>
<dbReference type="STRING" id="587909.SAMN05421810_101885"/>
<proteinExistence type="predicted"/>
<keyword evidence="3" id="KW-1185">Reference proteome</keyword>